<evidence type="ECO:0000256" key="1">
    <source>
        <dbReference type="ARBA" id="ARBA00022729"/>
    </source>
</evidence>
<proteinExistence type="predicted"/>
<dbReference type="Proteomes" id="UP000830055">
    <property type="component" value="Chromosome"/>
</dbReference>
<dbReference type="InterPro" id="IPR029046">
    <property type="entry name" value="LolA/LolB/LppX"/>
</dbReference>
<organism evidence="2 3">
    <name type="scientific">Desulfofustis limnaeus</name>
    <dbReference type="NCBI Taxonomy" id="2740163"/>
    <lineage>
        <taxon>Bacteria</taxon>
        <taxon>Pseudomonadati</taxon>
        <taxon>Thermodesulfobacteriota</taxon>
        <taxon>Desulfobulbia</taxon>
        <taxon>Desulfobulbales</taxon>
        <taxon>Desulfocapsaceae</taxon>
        <taxon>Desulfofustis</taxon>
    </lineage>
</organism>
<dbReference type="EMBL" id="AP025516">
    <property type="protein sequence ID" value="BDD86430.1"/>
    <property type="molecule type" value="Genomic_DNA"/>
</dbReference>
<sequence>MQKRYQELTSFSFTFGQQTSGQLSGRPKTGNGSGILYHHDSQTLMRWNYERPERQVIISNGEEVSMYFENLQQMIIAPGDAGQSDVLASFFSGDKALDESFLMVDPDPEIAAAAEELSPSLHGAQLLPRQPHAQLRSVHLFIDDESLIRRIDLMDHFDTRTVIDIDSLIINPLDDMDNTAILEIFSFVPPPGTEIIRQ</sequence>
<keyword evidence="3" id="KW-1185">Reference proteome</keyword>
<accession>A0ABM7W670</accession>
<dbReference type="InterPro" id="IPR004564">
    <property type="entry name" value="OM_lipoprot_carrier_LolA-like"/>
</dbReference>
<dbReference type="Gene3D" id="2.50.20.10">
    <property type="entry name" value="Lipoprotein localisation LolA/LolB/LppX"/>
    <property type="match status" value="1"/>
</dbReference>
<dbReference type="CDD" id="cd16325">
    <property type="entry name" value="LolA"/>
    <property type="match status" value="1"/>
</dbReference>
<evidence type="ECO:0000313" key="2">
    <source>
        <dbReference type="EMBL" id="BDD86430.1"/>
    </source>
</evidence>
<dbReference type="Pfam" id="PF03548">
    <property type="entry name" value="LolA"/>
    <property type="match status" value="1"/>
</dbReference>
<dbReference type="PANTHER" id="PTHR35869">
    <property type="entry name" value="OUTER-MEMBRANE LIPOPROTEIN CARRIER PROTEIN"/>
    <property type="match status" value="1"/>
</dbReference>
<evidence type="ECO:0000313" key="3">
    <source>
        <dbReference type="Proteomes" id="UP000830055"/>
    </source>
</evidence>
<dbReference type="SUPFAM" id="SSF89392">
    <property type="entry name" value="Prokaryotic lipoproteins and lipoprotein localization factors"/>
    <property type="match status" value="1"/>
</dbReference>
<evidence type="ECO:0008006" key="4">
    <source>
        <dbReference type="Google" id="ProtNLM"/>
    </source>
</evidence>
<reference evidence="2 3" key="1">
    <citation type="submission" date="2022-01" db="EMBL/GenBank/DDBJ databases">
        <title>Desulfofustis limnae sp. nov., a novel mesophilic sulfate-reducing bacterium isolated from marsh soil.</title>
        <authorList>
            <person name="Watanabe M."/>
            <person name="Takahashi A."/>
            <person name="Kojima H."/>
            <person name="Fukui M."/>
        </authorList>
    </citation>
    <scope>NUCLEOTIDE SEQUENCE [LARGE SCALE GENOMIC DNA]</scope>
    <source>
        <strain evidence="2 3">PPLL</strain>
    </source>
</reference>
<dbReference type="PANTHER" id="PTHR35869:SF1">
    <property type="entry name" value="OUTER-MEMBRANE LIPOPROTEIN CARRIER PROTEIN"/>
    <property type="match status" value="1"/>
</dbReference>
<protein>
    <recommendedName>
        <fullName evidence="4">Outer membrane lipoprotein carrier protein LolA</fullName>
    </recommendedName>
</protein>
<gene>
    <name evidence="2" type="ORF">DPPLL_07950</name>
</gene>
<keyword evidence="1" id="KW-0732">Signal</keyword>
<name>A0ABM7W670_9BACT</name>